<gene>
    <name evidence="4" type="ORF">J0M35_14930</name>
</gene>
<evidence type="ECO:0000313" key="5">
    <source>
        <dbReference type="Proteomes" id="UP000664277"/>
    </source>
</evidence>
<organism evidence="4 5">
    <name type="scientific">Candidatus Obscuribacter phosphatis</name>
    <dbReference type="NCBI Taxonomy" id="1906157"/>
    <lineage>
        <taxon>Bacteria</taxon>
        <taxon>Bacillati</taxon>
        <taxon>Candidatus Melainabacteria</taxon>
        <taxon>Candidatus Obscuribacterales</taxon>
        <taxon>Candidatus Obscuribacteraceae</taxon>
        <taxon>Candidatus Obscuribacter</taxon>
    </lineage>
</organism>
<dbReference type="PANTHER" id="PTHR45586:SF1">
    <property type="entry name" value="LIPOPOLYSACCHARIDE ASSEMBLY PROTEIN B"/>
    <property type="match status" value="1"/>
</dbReference>
<dbReference type="SMART" id="SM00028">
    <property type="entry name" value="TPR"/>
    <property type="match status" value="2"/>
</dbReference>
<dbReference type="Gene3D" id="1.25.40.10">
    <property type="entry name" value="Tetratricopeptide repeat domain"/>
    <property type="match status" value="1"/>
</dbReference>
<keyword evidence="2 3" id="KW-0802">TPR repeat</keyword>
<dbReference type="PANTHER" id="PTHR45586">
    <property type="entry name" value="TPR REPEAT-CONTAINING PROTEIN PA4667"/>
    <property type="match status" value="1"/>
</dbReference>
<protein>
    <submittedName>
        <fullName evidence="4">Tetratricopeptide repeat protein</fullName>
    </submittedName>
</protein>
<evidence type="ECO:0000256" key="2">
    <source>
        <dbReference type="ARBA" id="ARBA00022803"/>
    </source>
</evidence>
<dbReference type="AlphaFoldDB" id="A0A8J7PH89"/>
<dbReference type="PROSITE" id="PS50005">
    <property type="entry name" value="TPR"/>
    <property type="match status" value="2"/>
</dbReference>
<evidence type="ECO:0000256" key="3">
    <source>
        <dbReference type="PROSITE-ProRule" id="PRU00339"/>
    </source>
</evidence>
<keyword evidence="1" id="KW-0677">Repeat</keyword>
<dbReference type="InterPro" id="IPR011990">
    <property type="entry name" value="TPR-like_helical_dom_sf"/>
</dbReference>
<reference evidence="4" key="1">
    <citation type="submission" date="2021-02" db="EMBL/GenBank/DDBJ databases">
        <title>Genome-Resolved Metagenomics of a Microbial Community Performing Photosynthetic Biological Nutrient Removal.</title>
        <authorList>
            <person name="Mcdaniel E.A."/>
        </authorList>
    </citation>
    <scope>NUCLEOTIDE SEQUENCE</scope>
    <source>
        <strain evidence="4">UWPOB_OBS1</strain>
    </source>
</reference>
<sequence>MTGLLLTSLSSVWAKEVNFDEVLKNGNYMLQIGESEKAAAFFAAKVKKYPSSGACHTALGRALKRLGKLDQAKEEFKQATEVEPTFPDGFYEYGVLSESDKQWTQAAQAFEKYLELKPENAQRRTIEDRIQYCKGQ</sequence>
<dbReference type="InterPro" id="IPR019734">
    <property type="entry name" value="TPR_rpt"/>
</dbReference>
<dbReference type="EMBL" id="JAFLCK010000023">
    <property type="protein sequence ID" value="MBN8661658.1"/>
    <property type="molecule type" value="Genomic_DNA"/>
</dbReference>
<name>A0A8J7PH89_9BACT</name>
<dbReference type="Pfam" id="PF13432">
    <property type="entry name" value="TPR_16"/>
    <property type="match status" value="1"/>
</dbReference>
<comment type="caution">
    <text evidence="4">The sequence shown here is derived from an EMBL/GenBank/DDBJ whole genome shotgun (WGS) entry which is preliminary data.</text>
</comment>
<feature type="repeat" description="TPR" evidence="3">
    <location>
        <begin position="87"/>
        <end position="120"/>
    </location>
</feature>
<feature type="repeat" description="TPR" evidence="3">
    <location>
        <begin position="53"/>
        <end position="86"/>
    </location>
</feature>
<evidence type="ECO:0000256" key="1">
    <source>
        <dbReference type="ARBA" id="ARBA00022737"/>
    </source>
</evidence>
<dbReference type="Proteomes" id="UP000664277">
    <property type="component" value="Unassembled WGS sequence"/>
</dbReference>
<dbReference type="SUPFAM" id="SSF48452">
    <property type="entry name" value="TPR-like"/>
    <property type="match status" value="1"/>
</dbReference>
<evidence type="ECO:0000313" key="4">
    <source>
        <dbReference type="EMBL" id="MBN8661658.1"/>
    </source>
</evidence>
<accession>A0A8J7PH89</accession>
<dbReference type="InterPro" id="IPR051012">
    <property type="entry name" value="CellSynth/LPSAsmb/PSIAsmb"/>
</dbReference>
<proteinExistence type="predicted"/>